<dbReference type="EMBL" id="NHZO01000168">
    <property type="protein sequence ID" value="PHQ47941.1"/>
    <property type="molecule type" value="Genomic_DNA"/>
</dbReference>
<name>A0A2G1X9P8_STRCJ</name>
<dbReference type="PIRSF" id="PIRSF001439">
    <property type="entry name" value="CryM"/>
    <property type="match status" value="1"/>
</dbReference>
<dbReference type="InterPro" id="IPR003462">
    <property type="entry name" value="ODC_Mu_crystall"/>
</dbReference>
<comment type="caution">
    <text evidence="1">The sequence shown here is derived from an EMBL/GenBank/DDBJ whole genome shotgun (WGS) entry which is preliminary data.</text>
</comment>
<protein>
    <submittedName>
        <fullName evidence="1">Lysine decarboxylase</fullName>
    </submittedName>
</protein>
<accession>A0A2G1X9P8</accession>
<reference evidence="1 2" key="1">
    <citation type="journal article" date="2017" name="Biochemistry">
        <title>Identification of the Biosynthetic Pathway for the Antibiotic Bicyclomycin.</title>
        <authorList>
            <person name="Patteson J."/>
            <person name="Cai W."/>
            <person name="Johnson R.A."/>
            <person name="Santa Maria K."/>
            <person name="Li B."/>
        </authorList>
    </citation>
    <scope>NUCLEOTIDE SEQUENCE [LARGE SCALE GENOMIC DNA]</scope>
    <source>
        <strain evidence="1 2">ATCC 21532</strain>
    </source>
</reference>
<dbReference type="OrthoDB" id="9801817at2"/>
<dbReference type="InterPro" id="IPR036291">
    <property type="entry name" value="NAD(P)-bd_dom_sf"/>
</dbReference>
<dbReference type="Gene3D" id="3.40.50.720">
    <property type="entry name" value="NAD(P)-binding Rossmann-like Domain"/>
    <property type="match status" value="1"/>
</dbReference>
<evidence type="ECO:0000313" key="2">
    <source>
        <dbReference type="Proteomes" id="UP000222531"/>
    </source>
</evidence>
<dbReference type="PANTHER" id="PTHR13812">
    <property type="entry name" value="KETIMINE REDUCTASE MU-CRYSTALLIN"/>
    <property type="match status" value="1"/>
</dbReference>
<dbReference type="AlphaFoldDB" id="A0A2G1X9P8"/>
<sequence>MSTLILPASDIARIVQLVGRDTLMDRMIDRMACGIAALGRGEVEPTPRRGGFTRDSDGVGVIEWMPHHEPGKGMTLKTVGYTPSNPTNNDLPTILGTVARYDDVTGQLVALADGVVPTAIRTGAMSAVASRLLARPDSTTVGLIGAGAQSVTQLHALSRVFDVRRVLVHDIDPEHTASFASRVAFLGPDLDIQLVTAERVAAESDVICTATTVGVGEGPVLPDTVMRDHVHVNAVGADLPGKTELSAGLLARSLVTYDHLGQARVEGECQQLPEDAVGPSLASLCADPGSALPWRERSTVFDSTGFAFEDHLALDLFLELAIDFGLGQTVEVEYHPVDSLDPYPPLVDADSAAGVPVRHAVPSAAA</sequence>
<dbReference type="PANTHER" id="PTHR13812:SF19">
    <property type="entry name" value="KETIMINE REDUCTASE MU-CRYSTALLIN"/>
    <property type="match status" value="1"/>
</dbReference>
<dbReference type="InterPro" id="IPR023401">
    <property type="entry name" value="ODC_N"/>
</dbReference>
<proteinExistence type="predicted"/>
<keyword evidence="2" id="KW-1185">Reference proteome</keyword>
<dbReference type="SUPFAM" id="SSF51735">
    <property type="entry name" value="NAD(P)-binding Rossmann-fold domains"/>
    <property type="match status" value="1"/>
</dbReference>
<dbReference type="Proteomes" id="UP000222531">
    <property type="component" value="Unassembled WGS sequence"/>
</dbReference>
<dbReference type="Pfam" id="PF02423">
    <property type="entry name" value="OCD_Mu_crystall"/>
    <property type="match status" value="1"/>
</dbReference>
<dbReference type="Gene3D" id="3.30.1780.10">
    <property type="entry name" value="ornithine cyclodeaminase, domain 1"/>
    <property type="match status" value="1"/>
</dbReference>
<evidence type="ECO:0000313" key="1">
    <source>
        <dbReference type="EMBL" id="PHQ47941.1"/>
    </source>
</evidence>
<dbReference type="RefSeq" id="WP_099202461.1">
    <property type="nucleotide sequence ID" value="NZ_JBIRXA010000012.1"/>
</dbReference>
<organism evidence="1 2">
    <name type="scientific">Streptomyces cinnamoneus</name>
    <name type="common">Streptoverticillium cinnamoneum</name>
    <dbReference type="NCBI Taxonomy" id="53446"/>
    <lineage>
        <taxon>Bacteria</taxon>
        <taxon>Bacillati</taxon>
        <taxon>Actinomycetota</taxon>
        <taxon>Actinomycetes</taxon>
        <taxon>Kitasatosporales</taxon>
        <taxon>Streptomycetaceae</taxon>
        <taxon>Streptomyces</taxon>
        <taxon>Streptomyces cinnamoneus group</taxon>
    </lineage>
</organism>
<gene>
    <name evidence="1" type="ORF">BLA24_31235</name>
</gene>